<name>A0ABV0CZ75_9SPHN</name>
<protein>
    <recommendedName>
        <fullName evidence="4">DUF456 domain-containing protein</fullName>
    </recommendedName>
</protein>
<evidence type="ECO:0000313" key="3">
    <source>
        <dbReference type="Proteomes" id="UP001484535"/>
    </source>
</evidence>
<gene>
    <name evidence="2" type="ORF">ABDJ38_13350</name>
</gene>
<keyword evidence="3" id="KW-1185">Reference proteome</keyword>
<evidence type="ECO:0008006" key="4">
    <source>
        <dbReference type="Google" id="ProtNLM"/>
    </source>
</evidence>
<reference evidence="2 3" key="1">
    <citation type="submission" date="2024-05" db="EMBL/GenBank/DDBJ databases">
        <authorList>
            <person name="Park S."/>
        </authorList>
    </citation>
    <scope>NUCLEOTIDE SEQUENCE [LARGE SCALE GENOMIC DNA]</scope>
    <source>
        <strain evidence="2 3">DGU5</strain>
    </source>
</reference>
<evidence type="ECO:0000256" key="1">
    <source>
        <dbReference type="SAM" id="MobiDB-lite"/>
    </source>
</evidence>
<dbReference type="RefSeq" id="WP_346785614.1">
    <property type="nucleotide sequence ID" value="NZ_JBDLBR010000004.1"/>
</dbReference>
<proteinExistence type="predicted"/>
<dbReference type="EMBL" id="JBDLBR010000004">
    <property type="protein sequence ID" value="MEN7538163.1"/>
    <property type="molecule type" value="Genomic_DNA"/>
</dbReference>
<comment type="caution">
    <text evidence="2">The sequence shown here is derived from an EMBL/GenBank/DDBJ whole genome shotgun (WGS) entry which is preliminary data.</text>
</comment>
<accession>A0ABV0CZ75</accession>
<dbReference type="Proteomes" id="UP001484535">
    <property type="component" value="Unassembled WGS sequence"/>
</dbReference>
<sequence length="85" mass="8571">MIGKIIGGFAGAKMAEKTSSIGGTGGALLGAAAVGVVRRLSFPALLALGAGGYAYKKYSERKTKTPEEKAREKVKADTDVAAAAV</sequence>
<feature type="compositionally biased region" description="Basic and acidic residues" evidence="1">
    <location>
        <begin position="61"/>
        <end position="78"/>
    </location>
</feature>
<evidence type="ECO:0000313" key="2">
    <source>
        <dbReference type="EMBL" id="MEN7538163.1"/>
    </source>
</evidence>
<organism evidence="2 3">
    <name type="scientific">Aurantiacibacter flavus</name>
    <dbReference type="NCBI Taxonomy" id="3145232"/>
    <lineage>
        <taxon>Bacteria</taxon>
        <taxon>Pseudomonadati</taxon>
        <taxon>Pseudomonadota</taxon>
        <taxon>Alphaproteobacteria</taxon>
        <taxon>Sphingomonadales</taxon>
        <taxon>Erythrobacteraceae</taxon>
        <taxon>Aurantiacibacter</taxon>
    </lineage>
</organism>
<feature type="region of interest" description="Disordered" evidence="1">
    <location>
        <begin position="61"/>
        <end position="85"/>
    </location>
</feature>